<dbReference type="Proteomes" id="UP000226031">
    <property type="component" value="Unassembled WGS sequence"/>
</dbReference>
<name>A0A2B7ZF46_9EURO</name>
<evidence type="ECO:0000256" key="1">
    <source>
        <dbReference type="SAM" id="MobiDB-lite"/>
    </source>
</evidence>
<gene>
    <name evidence="2" type="ORF">GX50_05417</name>
</gene>
<keyword evidence="3" id="KW-1185">Reference proteome</keyword>
<dbReference type="STRING" id="73230.A0A2B7ZF46"/>
<evidence type="ECO:0000313" key="2">
    <source>
        <dbReference type="EMBL" id="PGH31813.1"/>
    </source>
</evidence>
<feature type="region of interest" description="Disordered" evidence="1">
    <location>
        <begin position="15"/>
        <end position="46"/>
    </location>
</feature>
<protein>
    <submittedName>
        <fullName evidence="2">Uncharacterized protein</fullName>
    </submittedName>
</protein>
<sequence>MSDFRTAVDFFPKFGAERENARESKSGVLERRKEGEEEKRSPQYEPLEATVDHLIITSTVSPNTWKAIRGDTEDQVATLLHIEADPSAPTGNSSGEFGWGLEPFSWQNDDGSVLVVRMDGNELLPTHLWAICAFCQFRLTPLIEDAMEKPIPMKISP</sequence>
<evidence type="ECO:0000313" key="3">
    <source>
        <dbReference type="Proteomes" id="UP000226031"/>
    </source>
</evidence>
<comment type="caution">
    <text evidence="2">The sequence shown here is derived from an EMBL/GenBank/DDBJ whole genome shotgun (WGS) entry which is preliminary data.</text>
</comment>
<feature type="compositionally biased region" description="Basic and acidic residues" evidence="1">
    <location>
        <begin position="15"/>
        <end position="42"/>
    </location>
</feature>
<proteinExistence type="predicted"/>
<accession>A0A2B7ZF46</accession>
<dbReference type="AlphaFoldDB" id="A0A2B7ZF46"/>
<organism evidence="2 3">
    <name type="scientific">[Emmonsia] crescens</name>
    <dbReference type="NCBI Taxonomy" id="73230"/>
    <lineage>
        <taxon>Eukaryota</taxon>
        <taxon>Fungi</taxon>
        <taxon>Dikarya</taxon>
        <taxon>Ascomycota</taxon>
        <taxon>Pezizomycotina</taxon>
        <taxon>Eurotiomycetes</taxon>
        <taxon>Eurotiomycetidae</taxon>
        <taxon>Onygenales</taxon>
        <taxon>Ajellomycetaceae</taxon>
        <taxon>Emergomyces</taxon>
    </lineage>
</organism>
<dbReference type="EMBL" id="PDND01000114">
    <property type="protein sequence ID" value="PGH31813.1"/>
    <property type="molecule type" value="Genomic_DNA"/>
</dbReference>
<reference evidence="2 3" key="1">
    <citation type="submission" date="2017-10" db="EMBL/GenBank/DDBJ databases">
        <title>Comparative genomics in systemic dimorphic fungi from Ajellomycetaceae.</title>
        <authorList>
            <person name="Munoz J.F."/>
            <person name="Mcewen J.G."/>
            <person name="Clay O.K."/>
            <person name="Cuomo C.A."/>
        </authorList>
    </citation>
    <scope>NUCLEOTIDE SEQUENCE [LARGE SCALE GENOMIC DNA]</scope>
    <source>
        <strain evidence="2 3">UAMH4076</strain>
    </source>
</reference>